<dbReference type="SUPFAM" id="SSF69279">
    <property type="entry name" value="Phage tail proteins"/>
    <property type="match status" value="1"/>
</dbReference>
<evidence type="ECO:0000313" key="2">
    <source>
        <dbReference type="EMBL" id="OMD25479.1"/>
    </source>
</evidence>
<evidence type="ECO:0000259" key="1">
    <source>
        <dbReference type="Pfam" id="PF24032"/>
    </source>
</evidence>
<organism evidence="2 3">
    <name type="scientific">Paenibacillus odorifer</name>
    <dbReference type="NCBI Taxonomy" id="189426"/>
    <lineage>
        <taxon>Bacteria</taxon>
        <taxon>Bacillati</taxon>
        <taxon>Bacillota</taxon>
        <taxon>Bacilli</taxon>
        <taxon>Bacillales</taxon>
        <taxon>Paenibacillaceae</taxon>
        <taxon>Paenibacillus</taxon>
    </lineage>
</organism>
<comment type="caution">
    <text evidence="2">The sequence shown here is derived from an EMBL/GenBank/DDBJ whole genome shotgun (WGS) entry which is preliminary data.</text>
</comment>
<reference evidence="2 3" key="1">
    <citation type="submission" date="2016-10" db="EMBL/GenBank/DDBJ databases">
        <title>Paenibacillus species isolates.</title>
        <authorList>
            <person name="Beno S.M."/>
        </authorList>
    </citation>
    <scope>NUCLEOTIDE SEQUENCE [LARGE SCALE GENOMIC DNA]</scope>
    <source>
        <strain evidence="2 3">FSL H7-0604</strain>
    </source>
</reference>
<feature type="domain" description="YqbQ/XkdQ" evidence="1">
    <location>
        <begin position="22"/>
        <end position="319"/>
    </location>
</feature>
<sequence length="321" mass="37181">MELLIDNKNGTVWDVSSIVTDISWKTIRIGKAASLEFTLVDHGPWQDKKFQLNNGDVVRYTDEGHKVFYGYIFSIETGKTEEISILAYDQIRYLMNSGTYVFTKQTATQVVQKIAQDMQLKTGTLEDTKYIIPSQIRDDKTFIDMICMALDETLINYGTNFAFFDEFGSLTIRNVSNMRFPFVIGDDSLMTDYSYSRNIDDETYNQIVLYRDNKETGKRETYVTKDSASIAKWGLLQLYESVDENLNQAQITEQLTQQLFMKNREKRTLSIEALGDYRMRAGCYVNLYINTMNINKFFLVDECTHKKEGGVHTMDLELRLV</sequence>
<evidence type="ECO:0000313" key="3">
    <source>
        <dbReference type="Proteomes" id="UP000187465"/>
    </source>
</evidence>
<proteinExistence type="predicted"/>
<gene>
    <name evidence="2" type="ORF">BJP51_04320</name>
</gene>
<dbReference type="Proteomes" id="UP000187465">
    <property type="component" value="Unassembled WGS sequence"/>
</dbReference>
<dbReference type="RefSeq" id="WP_036684210.1">
    <property type="nucleotide sequence ID" value="NZ_MKQP01000045.1"/>
</dbReference>
<accession>A0A1R0X0P9</accession>
<dbReference type="Pfam" id="PF24032">
    <property type="entry name" value="YQBQ"/>
    <property type="match status" value="1"/>
</dbReference>
<dbReference type="EMBL" id="MKQP01000045">
    <property type="protein sequence ID" value="OMD25479.1"/>
    <property type="molecule type" value="Genomic_DNA"/>
</dbReference>
<dbReference type="InterPro" id="IPR056937">
    <property type="entry name" value="YqbQ/XkdQ"/>
</dbReference>
<name>A0A1R0X0P9_9BACL</name>
<protein>
    <recommendedName>
        <fullName evidence="1">YqbQ/XkdQ domain-containing protein</fullName>
    </recommendedName>
</protein>
<dbReference type="AlphaFoldDB" id="A0A1R0X0P9"/>